<feature type="compositionally biased region" description="Basic and acidic residues" evidence="1">
    <location>
        <begin position="577"/>
        <end position="588"/>
    </location>
</feature>
<dbReference type="Proteomes" id="UP000298493">
    <property type="component" value="Unassembled WGS sequence"/>
</dbReference>
<evidence type="ECO:0000256" key="1">
    <source>
        <dbReference type="SAM" id="MobiDB-lite"/>
    </source>
</evidence>
<keyword evidence="2" id="KW-0812">Transmembrane</keyword>
<feature type="transmembrane region" description="Helical" evidence="2">
    <location>
        <begin position="149"/>
        <end position="169"/>
    </location>
</feature>
<accession>A0A4Z1PCH9</accession>
<feature type="region of interest" description="Disordered" evidence="1">
    <location>
        <begin position="517"/>
        <end position="605"/>
    </location>
</feature>
<evidence type="ECO:0000256" key="2">
    <source>
        <dbReference type="SAM" id="Phobius"/>
    </source>
</evidence>
<feature type="region of interest" description="Disordered" evidence="1">
    <location>
        <begin position="433"/>
        <end position="454"/>
    </location>
</feature>
<feature type="transmembrane region" description="Helical" evidence="2">
    <location>
        <begin position="203"/>
        <end position="227"/>
    </location>
</feature>
<name>A0A4Z1PCH9_9PEZI</name>
<evidence type="ECO:0000313" key="3">
    <source>
        <dbReference type="EMBL" id="TID26500.1"/>
    </source>
</evidence>
<protein>
    <submittedName>
        <fullName evidence="3">Structural maintenance of chromosomes protein 1</fullName>
    </submittedName>
</protein>
<comment type="caution">
    <text evidence="3">The sequence shown here is derived from an EMBL/GenBank/DDBJ whole genome shotgun (WGS) entry which is preliminary data.</text>
</comment>
<dbReference type="AlphaFoldDB" id="A0A4Z1PCH9"/>
<sequence>MGGGQPFLYDARAPVQYSQLDSGFNPKAVSQASWAPPPLPKPKQEAPLINFNRHPDSYIAQPYGQIDFTPMSPSTKSRIKWTRGFQLASRILQLLGGLGLLVLVISIKGASDNQGWILKLPVIIDILTSLYAIYHLSHRINGRTPASSASYHCFALIIDTGLVPFYFLITWLGKLNFEQAPGTNGRWRTLFPGDSAATTVLEALWLTAIIVGALHIISFFMDVYLLITYKRISQLPADMNPLEDNLTSRRKSKHKYKNSSVSDFNDKRFSQITGTAMNNSSTNRLSRAQDPLMYAHSNASGIGFLQSRAGNDTSFNPHNPETARLSRVSLADTYPASRIRSPMPNDNISMGKRSSVAMSIPVLQDEPEQRYDDQVSEVDDSDNWRALDDDDKQSEASYDPYRAKSLRHTPEVAAEVRSHYEPLAQTYDNYTQQEPLRMNPPTPSPPATPLHMNSPLSQLSRRYQEHDKENDRTHTMASDVSAFSETEVSAAQMSSSSDASKSRFYSDLAAAMRGVRQNGDPAPRAKSMIGSVHNAGSDVSSLPPSAQPGYRQSPVARGQRDRPKSYVDSVIGTVIKKPAEGGETERGSPRVVSRSGVDYADADGDLGLGRARDVSGKIAEEGRGGYVRTGLFMRKASGRN</sequence>
<organism evidence="3 4">
    <name type="scientific">Venturia nashicola</name>
    <dbReference type="NCBI Taxonomy" id="86259"/>
    <lineage>
        <taxon>Eukaryota</taxon>
        <taxon>Fungi</taxon>
        <taxon>Dikarya</taxon>
        <taxon>Ascomycota</taxon>
        <taxon>Pezizomycotina</taxon>
        <taxon>Dothideomycetes</taxon>
        <taxon>Pleosporomycetidae</taxon>
        <taxon>Venturiales</taxon>
        <taxon>Venturiaceae</taxon>
        <taxon>Venturia</taxon>
    </lineage>
</organism>
<reference evidence="3 4" key="1">
    <citation type="submission" date="2019-04" db="EMBL/GenBank/DDBJ databases">
        <title>High contiguity whole genome sequence and gene annotation resource for two Venturia nashicola isolates.</title>
        <authorList>
            <person name="Prokchorchik M."/>
            <person name="Won K."/>
            <person name="Lee Y."/>
            <person name="Choi E.D."/>
            <person name="Segonzac C."/>
            <person name="Sohn K.H."/>
        </authorList>
    </citation>
    <scope>NUCLEOTIDE SEQUENCE [LARGE SCALE GENOMIC DNA]</scope>
    <source>
        <strain evidence="3 4">PRI2</strain>
    </source>
</reference>
<gene>
    <name evidence="3" type="ORF">E6O75_ATG00993</name>
</gene>
<feature type="transmembrane region" description="Helical" evidence="2">
    <location>
        <begin position="87"/>
        <end position="110"/>
    </location>
</feature>
<feature type="region of interest" description="Disordered" evidence="1">
    <location>
        <begin position="366"/>
        <end position="406"/>
    </location>
</feature>
<evidence type="ECO:0000313" key="4">
    <source>
        <dbReference type="Proteomes" id="UP000298493"/>
    </source>
</evidence>
<keyword evidence="2" id="KW-0472">Membrane</keyword>
<dbReference type="STRING" id="86259.A0A4Z1PCH9"/>
<keyword evidence="4" id="KW-1185">Reference proteome</keyword>
<dbReference type="EMBL" id="SNSC02000002">
    <property type="protein sequence ID" value="TID26500.1"/>
    <property type="molecule type" value="Genomic_DNA"/>
</dbReference>
<proteinExistence type="predicted"/>
<feature type="compositionally biased region" description="Pro residues" evidence="1">
    <location>
        <begin position="438"/>
        <end position="448"/>
    </location>
</feature>
<feature type="transmembrane region" description="Helical" evidence="2">
    <location>
        <begin position="116"/>
        <end position="137"/>
    </location>
</feature>
<keyword evidence="2" id="KW-1133">Transmembrane helix</keyword>